<dbReference type="EMBL" id="PXYI01000005">
    <property type="protein sequence ID" value="PSJ39073.1"/>
    <property type="molecule type" value="Genomic_DNA"/>
</dbReference>
<keyword evidence="3" id="KW-1185">Reference proteome</keyword>
<comment type="caution">
    <text evidence="2">The sequence shown here is derived from an EMBL/GenBank/DDBJ whole genome shotgun (WGS) entry which is preliminary data.</text>
</comment>
<protein>
    <submittedName>
        <fullName evidence="2">Malto-oligosyltrehalose synthase</fullName>
    </submittedName>
</protein>
<dbReference type="GO" id="GO:0047470">
    <property type="term" value="F:(1,4)-alpha-D-glucan 1-alpha-D-glucosylmutase activity"/>
    <property type="evidence" value="ECO:0007669"/>
    <property type="project" value="TreeGrafter"/>
</dbReference>
<evidence type="ECO:0000313" key="2">
    <source>
        <dbReference type="EMBL" id="PSJ39073.1"/>
    </source>
</evidence>
<dbReference type="CDD" id="cd11336">
    <property type="entry name" value="AmyAc_MTSase"/>
    <property type="match status" value="1"/>
</dbReference>
<dbReference type="PANTHER" id="PTHR10357:SF216">
    <property type="entry name" value="MALTOOLIGOSYL TREHALOSE SYNTHASE-RELATED"/>
    <property type="match status" value="1"/>
</dbReference>
<dbReference type="Gene3D" id="1.10.10.470">
    <property type="entry name" value="Maltooligosyl trehalose synthase, domain 4"/>
    <property type="match status" value="1"/>
</dbReference>
<evidence type="ECO:0000259" key="1">
    <source>
        <dbReference type="SMART" id="SM00642"/>
    </source>
</evidence>
<dbReference type="SMART" id="SM00642">
    <property type="entry name" value="Aamy"/>
    <property type="match status" value="1"/>
</dbReference>
<dbReference type="SUPFAM" id="SSF51445">
    <property type="entry name" value="(Trans)glycosidases"/>
    <property type="match status" value="1"/>
</dbReference>
<dbReference type="InterPro" id="IPR012767">
    <property type="entry name" value="Trehalose_TreY"/>
</dbReference>
<evidence type="ECO:0000313" key="3">
    <source>
        <dbReference type="Proteomes" id="UP000241167"/>
    </source>
</evidence>
<accession>A0A2P7QM83</accession>
<sequence>MTPRATYRIQFHKDFPFSAALPLVDYLADLGISHLYASPIATARAGSTHGYDVVDPTTINPELGGEADFRALAAALRARGLGIILDIVPNHMAVGGADNEWWLDVLEKGAQSPYARYFDIDWAPADRELEGKVLAPFLGAPYDEVLASGDLVLDYEPDKRRLSVLAYGTHRFPIRRDDYPALLAEAGSERLNDAAAEELKTLYDGTRDAGRERLHALLDRQLHRLAWWRVAGDEINWRRFFEITELAGLRVEDPAVFDAVHALPLRLYGEGLIDGVRVDHVDGLADPTDYCRRLRAALDVAAASRLPEAPGGPAYLVVEKILAEGERLPPEWGTDGTSGYDYMNEAAALLHDPAGEAPLSDFWAELSGRPRDFAEEEKAARLEILSRSFSGQLEAAVAAFHALARSDVSTRDVSAGALRRGLTALLSVFPAYRTYGTGDGAVETDAPIRADAAARAKAEIGPAEAPLIDRVVGWLAGEGPGDLALRRDAVRRFQQLSAPVSAKAVEDTAFYRYGRLLSRTDVGFDPGRFAATPEHFARASVERLETFPHALLATATHDHKRGEDVRARLAVLSELPERWIETARRWLARVPDGIDAGDAYPLFQTLVGAWPLAGGTDDFGARVAAWQTKALREAKLRSSWTHPDEVYEQRCEAFARDLLAGGFVAELESFVGEIAAAGAVNAITQAVLRCTVPGVPDCYQGTEFWDFSLVDPDNRRPVGFAARIEALAEGADDWRSGAVKQKAIAEALALRREKPQLFAQGRFERIAVTGPRADHVFAFLRTHGEDRLLVTVPLHVGAALHGLDAPVFPAQYWDDTQIVVPGGEVLEAAELFGERSYALRRV</sequence>
<dbReference type="NCBIfam" id="TIGR02401">
    <property type="entry name" value="trehalose_TreY"/>
    <property type="match status" value="1"/>
</dbReference>
<reference evidence="2 3" key="1">
    <citation type="submission" date="2018-03" db="EMBL/GenBank/DDBJ databases">
        <title>The draft genome of Sphingosinicella sp. GL-C-18.</title>
        <authorList>
            <person name="Liu L."/>
            <person name="Li L."/>
            <person name="Liang L."/>
            <person name="Zhang X."/>
            <person name="Wang T."/>
        </authorList>
    </citation>
    <scope>NUCLEOTIDE SEQUENCE [LARGE SCALE GENOMIC DNA]</scope>
    <source>
        <strain evidence="2 3">GL-C-18</strain>
    </source>
</reference>
<proteinExistence type="predicted"/>
<dbReference type="InterPro" id="IPR006047">
    <property type="entry name" value="GH13_cat_dom"/>
</dbReference>
<dbReference type="InterPro" id="IPR017853">
    <property type="entry name" value="GH"/>
</dbReference>
<dbReference type="AlphaFoldDB" id="A0A2P7QM83"/>
<gene>
    <name evidence="2" type="primary">treY</name>
    <name evidence="2" type="ORF">C7I55_17415</name>
</gene>
<dbReference type="GO" id="GO:0005992">
    <property type="term" value="P:trehalose biosynthetic process"/>
    <property type="evidence" value="ECO:0007669"/>
    <property type="project" value="TreeGrafter"/>
</dbReference>
<dbReference type="Proteomes" id="UP000241167">
    <property type="component" value="Unassembled WGS sequence"/>
</dbReference>
<dbReference type="RefSeq" id="WP_106514271.1">
    <property type="nucleotide sequence ID" value="NZ_PXYI01000005.1"/>
</dbReference>
<dbReference type="Gene3D" id="3.20.20.80">
    <property type="entry name" value="Glycosidases"/>
    <property type="match status" value="3"/>
</dbReference>
<dbReference type="PANTHER" id="PTHR10357">
    <property type="entry name" value="ALPHA-AMYLASE FAMILY MEMBER"/>
    <property type="match status" value="1"/>
</dbReference>
<dbReference type="OrthoDB" id="9761577at2"/>
<dbReference type="InterPro" id="IPR013797">
    <property type="entry name" value="Maltooligo_trehalose_synth_4"/>
</dbReference>
<organism evidence="2 3">
    <name type="scientific">Allosphingosinicella deserti</name>
    <dbReference type="NCBI Taxonomy" id="2116704"/>
    <lineage>
        <taxon>Bacteria</taxon>
        <taxon>Pseudomonadati</taxon>
        <taxon>Pseudomonadota</taxon>
        <taxon>Alphaproteobacteria</taxon>
        <taxon>Sphingomonadales</taxon>
        <taxon>Sphingomonadaceae</taxon>
        <taxon>Allosphingosinicella</taxon>
    </lineage>
</organism>
<feature type="domain" description="Glycosyl hydrolase family 13 catalytic" evidence="1">
    <location>
        <begin position="11"/>
        <end position="735"/>
    </location>
</feature>
<dbReference type="GO" id="GO:0030980">
    <property type="term" value="P:alpha-glucan catabolic process"/>
    <property type="evidence" value="ECO:0007669"/>
    <property type="project" value="TreeGrafter"/>
</dbReference>
<dbReference type="Pfam" id="PF00128">
    <property type="entry name" value="Alpha-amylase"/>
    <property type="match status" value="1"/>
</dbReference>
<name>A0A2P7QM83_9SPHN</name>